<dbReference type="OrthoDB" id="2667022at2"/>
<feature type="region of interest" description="Disordered" evidence="1">
    <location>
        <begin position="37"/>
        <end position="64"/>
    </location>
</feature>
<dbReference type="AlphaFoldDB" id="A0A1E5GEB1"/>
<evidence type="ECO:0000313" key="2">
    <source>
        <dbReference type="EMBL" id="OEG10997.1"/>
    </source>
</evidence>
<protein>
    <recommendedName>
        <fullName evidence="4">Response receiver domain-containing protein</fullName>
    </recommendedName>
</protein>
<comment type="caution">
    <text evidence="2">The sequence shown here is derived from an EMBL/GenBank/DDBJ whole genome shotgun (WGS) entry which is preliminary data.</text>
</comment>
<name>A0A1E5GEB1_9ENTE</name>
<sequence length="620" mass="72414">MNATSLKLVLNNYLSHIIYLDDQFKIFWERTGGTTISETPQKKPARIRASNNKTEANKTDTSQVKKDGKFDGKELYNFCLAAQTDFSNLTITPLIYDKKYDQDEDKRLELNEKLKTAKLIVIDGNLSENYHAIDVVEKLKNSEELKLVVVYTAQKIETIGKFNEKNYELREQVFKNAQGQEVTYNYTITDDFSLMICEKREFNFNDIVNAYTELFLKFYGYFPIGFIDMINTIEQKNSKYLFKFSKPFDSLMFLQTQAEGLPLEDVGDSLKNMLINNIRQDIELNTNILKNIYEEELNEISKSLDKDNFEIILKNTLDDILRKSGCNNKISNVFKKDIEIDTYKELMKKVVESKEDMSKTIGNVSKELTKIYVDKRIEALKNSEPQYKDLPDSFFKDAKSVRESEISSLRNIIPIFLTMFVNKRKNLGEDSKIANLLTTLKINRYEEKSHKFSDIFNGCFDESYLLKKEHESEVINKLFSGDVFFKEVDDKKEVLLCMTPSCHMLRPKKVDHVIQFVRGVCCDKYPVEKFLRDSDHVSLLPDPENSNKIIIVKWHLHDTVSLDLKQIDDSWFKAIRPYKIIDDYYKQIVSEFNSFYSKIGVERLFLKTDRTVAKIILSED</sequence>
<evidence type="ECO:0008006" key="4">
    <source>
        <dbReference type="Google" id="ProtNLM"/>
    </source>
</evidence>
<organism evidence="2 3">
    <name type="scientific">Enterococcus ureasiticus</name>
    <dbReference type="NCBI Taxonomy" id="903984"/>
    <lineage>
        <taxon>Bacteria</taxon>
        <taxon>Bacillati</taxon>
        <taxon>Bacillota</taxon>
        <taxon>Bacilli</taxon>
        <taxon>Lactobacillales</taxon>
        <taxon>Enterococcaceae</taxon>
        <taxon>Enterococcus</taxon>
    </lineage>
</organism>
<evidence type="ECO:0000313" key="3">
    <source>
        <dbReference type="Proteomes" id="UP000094068"/>
    </source>
</evidence>
<dbReference type="Proteomes" id="UP000094068">
    <property type="component" value="Unassembled WGS sequence"/>
</dbReference>
<accession>A0A1E5GEB1</accession>
<evidence type="ECO:0000256" key="1">
    <source>
        <dbReference type="SAM" id="MobiDB-lite"/>
    </source>
</evidence>
<feature type="compositionally biased region" description="Basic and acidic residues" evidence="1">
    <location>
        <begin position="55"/>
        <end position="64"/>
    </location>
</feature>
<dbReference type="STRING" id="903984.BCR21_12000"/>
<reference evidence="3" key="1">
    <citation type="submission" date="2016-09" db="EMBL/GenBank/DDBJ databases">
        <authorList>
            <person name="Gulvik C.A."/>
        </authorList>
    </citation>
    <scope>NUCLEOTIDE SEQUENCE [LARGE SCALE GENOMIC DNA]</scope>
    <source>
        <strain evidence="3">DSM 23328</strain>
    </source>
</reference>
<proteinExistence type="predicted"/>
<keyword evidence="3" id="KW-1185">Reference proteome</keyword>
<gene>
    <name evidence="2" type="ORF">BCR21_12000</name>
</gene>
<dbReference type="EMBL" id="MIJZ01000014">
    <property type="protein sequence ID" value="OEG10997.1"/>
    <property type="molecule type" value="Genomic_DNA"/>
</dbReference>
<dbReference type="RefSeq" id="WP_069646744.1">
    <property type="nucleotide sequence ID" value="NZ_MIJZ01000014.1"/>
</dbReference>